<dbReference type="Proteomes" id="UP000766336">
    <property type="component" value="Unassembled WGS sequence"/>
</dbReference>
<keyword evidence="2" id="KW-0732">Signal</keyword>
<reference evidence="3 4" key="1">
    <citation type="submission" date="2021-05" db="EMBL/GenBank/DDBJ databases">
        <title>Roseococcus sp. XZZS9, whole genome shotgun sequencing project.</title>
        <authorList>
            <person name="Zhao G."/>
            <person name="Shen L."/>
        </authorList>
    </citation>
    <scope>NUCLEOTIDE SEQUENCE [LARGE SCALE GENOMIC DNA]</scope>
    <source>
        <strain evidence="3 4">XZZS9</strain>
    </source>
</reference>
<accession>A0ABS5QGH9</accession>
<evidence type="ECO:0000256" key="1">
    <source>
        <dbReference type="SAM" id="MobiDB-lite"/>
    </source>
</evidence>
<comment type="caution">
    <text evidence="3">The sequence shown here is derived from an EMBL/GenBank/DDBJ whole genome shotgun (WGS) entry which is preliminary data.</text>
</comment>
<dbReference type="InterPro" id="IPR008557">
    <property type="entry name" value="PhoX"/>
</dbReference>
<dbReference type="RefSeq" id="WP_213671437.1">
    <property type="nucleotide sequence ID" value="NZ_JAHCDA010000003.1"/>
</dbReference>
<feature type="chain" id="PRO_5045370043" evidence="2">
    <location>
        <begin position="21"/>
        <end position="461"/>
    </location>
</feature>
<dbReference type="EMBL" id="JAHCDA010000003">
    <property type="protein sequence ID" value="MBS7812751.1"/>
    <property type="molecule type" value="Genomic_DNA"/>
</dbReference>
<feature type="signal peptide" evidence="2">
    <location>
        <begin position="1"/>
        <end position="20"/>
    </location>
</feature>
<gene>
    <name evidence="3" type="ORF">KHU32_17500</name>
</gene>
<keyword evidence="4" id="KW-1185">Reference proteome</keyword>
<feature type="region of interest" description="Disordered" evidence="1">
    <location>
        <begin position="430"/>
        <end position="450"/>
    </location>
</feature>
<protein>
    <submittedName>
        <fullName evidence="3">DUF839 domain-containing protein</fullName>
    </submittedName>
</protein>
<dbReference type="PANTHER" id="PTHR35399:SF2">
    <property type="entry name" value="DUF839 DOMAIN-CONTAINING PROTEIN"/>
    <property type="match status" value="1"/>
</dbReference>
<evidence type="ECO:0000256" key="2">
    <source>
        <dbReference type="SAM" id="SignalP"/>
    </source>
</evidence>
<sequence>MISRRALLAAPALLPAIAAAQSAFPVLQDDTVAPGFRRGVLMRWGDRVTFDAPPWDPRTTNAEAASAQFGWDARLVDLVIPPLAADRVPRGVLAIAHPTVSAAMAFPGGVDRPEVAGAMQGASLVNVERQGGRWIVSDGGFQSRRLTAANLCRAAGPLATDTGGALRGVIAITGGCATPWGSLLLTEGDPAPWVQRLGLHSAEAYGWLVELDPLDPQSIPAKQTAIGRFPKSDAAAAVSRAGQAVVFVAERGAGGYLFRFLSSGPAAGEAPLEAGSLAVARMQAGRLDWVPLADATNPTEAARQAGGTALDAPSGLAWDTAGNRLILCGKFGVLSLLPEGGDAGAAAMSVQRHDTGGLAVRTIAADRNGGVMLGTDTDGVIGPAAQSLWVMEASGLRPIYGAPRAAGIGGAAASPDGRVIFTVARRPGAEPGASFERPSTRWPEFQPGVPPRSALLSLARG</sequence>
<evidence type="ECO:0000313" key="3">
    <source>
        <dbReference type="EMBL" id="MBS7812751.1"/>
    </source>
</evidence>
<proteinExistence type="predicted"/>
<dbReference type="PANTHER" id="PTHR35399">
    <property type="entry name" value="SLR8030 PROTEIN"/>
    <property type="match status" value="1"/>
</dbReference>
<name>A0ABS5QGH9_9PROT</name>
<evidence type="ECO:0000313" key="4">
    <source>
        <dbReference type="Proteomes" id="UP000766336"/>
    </source>
</evidence>
<dbReference type="SUPFAM" id="SSF63829">
    <property type="entry name" value="Calcium-dependent phosphotriesterase"/>
    <property type="match status" value="1"/>
</dbReference>
<dbReference type="Pfam" id="PF05787">
    <property type="entry name" value="PhoX"/>
    <property type="match status" value="1"/>
</dbReference>
<organism evidence="3 4">
    <name type="scientific">Roseococcus pinisoli</name>
    <dbReference type="NCBI Taxonomy" id="2835040"/>
    <lineage>
        <taxon>Bacteria</taxon>
        <taxon>Pseudomonadati</taxon>
        <taxon>Pseudomonadota</taxon>
        <taxon>Alphaproteobacteria</taxon>
        <taxon>Acetobacterales</taxon>
        <taxon>Roseomonadaceae</taxon>
        <taxon>Roseococcus</taxon>
    </lineage>
</organism>